<feature type="compositionally biased region" description="Basic residues" evidence="1">
    <location>
        <begin position="163"/>
        <end position="172"/>
    </location>
</feature>
<evidence type="ECO:0000313" key="3">
    <source>
        <dbReference type="Proteomes" id="UP000195570"/>
    </source>
</evidence>
<comment type="caution">
    <text evidence="2">The sequence shown here is derived from an EMBL/GenBank/DDBJ whole genome shotgun (WGS) entry which is preliminary data.</text>
</comment>
<dbReference type="Proteomes" id="UP000195570">
    <property type="component" value="Unassembled WGS sequence"/>
</dbReference>
<accession>A0A1G4I9A0</accession>
<sequence length="172" mass="18037">MVVKSQPREGEMVNLPLKDFAKATRRMVELSGVKKSRLMLRVRPSSGRKTFVLKSTDGRTTLTTRVKNQGELKIVEEIVHDFVSRCTVSLTAPPPSAATGGGGGGTGVPNINAASPRQKSSGKETDGTVPAGGNKSGGKSAESGGGKGNTSQKQQQQQQHGGGNKKRKGGRR</sequence>
<evidence type="ECO:0008006" key="4">
    <source>
        <dbReference type="Google" id="ProtNLM"/>
    </source>
</evidence>
<feature type="region of interest" description="Disordered" evidence="1">
    <location>
        <begin position="89"/>
        <end position="172"/>
    </location>
</feature>
<dbReference type="EMBL" id="CZPT02000973">
    <property type="protein sequence ID" value="SCU68374.1"/>
    <property type="molecule type" value="Genomic_DNA"/>
</dbReference>
<dbReference type="AlphaFoldDB" id="A0A1G4I9A0"/>
<name>A0A1G4I9A0_TRYEQ</name>
<proteinExistence type="predicted"/>
<dbReference type="RefSeq" id="XP_067079539.1">
    <property type="nucleotide sequence ID" value="XM_067223438.1"/>
</dbReference>
<protein>
    <recommendedName>
        <fullName evidence="4">SRP9 domain-containing protein</fullName>
    </recommendedName>
</protein>
<gene>
    <name evidence="2" type="ORF">TEOVI_000550700</name>
</gene>
<feature type="compositionally biased region" description="Low complexity" evidence="1">
    <location>
        <begin position="149"/>
        <end position="159"/>
    </location>
</feature>
<dbReference type="GeneID" id="92379447"/>
<organism evidence="2 3">
    <name type="scientific">Trypanosoma equiperdum</name>
    <dbReference type="NCBI Taxonomy" id="5694"/>
    <lineage>
        <taxon>Eukaryota</taxon>
        <taxon>Discoba</taxon>
        <taxon>Euglenozoa</taxon>
        <taxon>Kinetoplastea</taxon>
        <taxon>Metakinetoplastina</taxon>
        <taxon>Trypanosomatida</taxon>
        <taxon>Trypanosomatidae</taxon>
        <taxon>Trypanosoma</taxon>
    </lineage>
</organism>
<dbReference type="VEuPathDB" id="TriTrypDB:TEOVI_000550700"/>
<keyword evidence="3" id="KW-1185">Reference proteome</keyword>
<evidence type="ECO:0000256" key="1">
    <source>
        <dbReference type="SAM" id="MobiDB-lite"/>
    </source>
</evidence>
<reference evidence="2" key="1">
    <citation type="submission" date="2016-09" db="EMBL/GenBank/DDBJ databases">
        <authorList>
            <person name="Hebert L."/>
            <person name="Moumen B."/>
        </authorList>
    </citation>
    <scope>NUCLEOTIDE SEQUENCE [LARGE SCALE GENOMIC DNA]</scope>
    <source>
        <strain evidence="2">OVI</strain>
    </source>
</reference>
<evidence type="ECO:0000313" key="2">
    <source>
        <dbReference type="EMBL" id="SCU68374.1"/>
    </source>
</evidence>
<feature type="compositionally biased region" description="Low complexity" evidence="1">
    <location>
        <begin position="131"/>
        <end position="142"/>
    </location>
</feature>